<keyword evidence="1" id="KW-1133">Transmembrane helix</keyword>
<organism evidence="2 3">
    <name type="scientific">Ajellomyces capsulatus (strain H88)</name>
    <name type="common">Darling's disease fungus</name>
    <name type="synonym">Histoplasma capsulatum</name>
    <dbReference type="NCBI Taxonomy" id="544711"/>
    <lineage>
        <taxon>Eukaryota</taxon>
        <taxon>Fungi</taxon>
        <taxon>Dikarya</taxon>
        <taxon>Ascomycota</taxon>
        <taxon>Pezizomycotina</taxon>
        <taxon>Eurotiomycetes</taxon>
        <taxon>Eurotiomycetidae</taxon>
        <taxon>Onygenales</taxon>
        <taxon>Ajellomycetaceae</taxon>
        <taxon>Histoplasma</taxon>
    </lineage>
</organism>
<dbReference type="AlphaFoldDB" id="A0A8A1LS07"/>
<sequence>MCPKFVEPSALTSSTSSKSRRIVSIYSSAPLSFIIFAMARWIPRSRADGGSMVRLGLGVSVRVTGNSGSRREGLFSIESILYSYGLLVGSKYIWNSRND</sequence>
<evidence type="ECO:0000313" key="2">
    <source>
        <dbReference type="EMBL" id="QSS55925.1"/>
    </source>
</evidence>
<feature type="transmembrane region" description="Helical" evidence="1">
    <location>
        <begin position="23"/>
        <end position="42"/>
    </location>
</feature>
<protein>
    <submittedName>
        <fullName evidence="2">Uncharacterized protein</fullName>
    </submittedName>
</protein>
<name>A0A8A1LS07_AJEC8</name>
<accession>A0A8A1LS07</accession>
<dbReference type="Proteomes" id="UP000663419">
    <property type="component" value="Chromosome 4"/>
</dbReference>
<dbReference type="VEuPathDB" id="FungiDB:I7I53_03945"/>
<keyword evidence="1" id="KW-0812">Transmembrane</keyword>
<evidence type="ECO:0000313" key="3">
    <source>
        <dbReference type="Proteomes" id="UP000663419"/>
    </source>
</evidence>
<reference evidence="2" key="1">
    <citation type="submission" date="2021-01" db="EMBL/GenBank/DDBJ databases">
        <title>Chromosome-level genome assembly of a human fungal pathogen reveals clustering of transcriptionally co-regulated genes.</title>
        <authorList>
            <person name="Voorhies M."/>
            <person name="Cohen S."/>
            <person name="Shea T.P."/>
            <person name="Petrus S."/>
            <person name="Munoz J.F."/>
            <person name="Poplawski S."/>
            <person name="Goldman W.E."/>
            <person name="Michael T."/>
            <person name="Cuomo C.A."/>
            <person name="Sil A."/>
            <person name="Beyhan S."/>
        </authorList>
    </citation>
    <scope>NUCLEOTIDE SEQUENCE</scope>
    <source>
        <strain evidence="2">H88</strain>
    </source>
</reference>
<keyword evidence="1" id="KW-0472">Membrane</keyword>
<gene>
    <name evidence="2" type="ORF">I7I53_03945</name>
</gene>
<dbReference type="EMBL" id="CP069105">
    <property type="protein sequence ID" value="QSS55925.1"/>
    <property type="molecule type" value="Genomic_DNA"/>
</dbReference>
<evidence type="ECO:0000256" key="1">
    <source>
        <dbReference type="SAM" id="Phobius"/>
    </source>
</evidence>
<proteinExistence type="predicted"/>